<name>A0A0F9CB44_9ZZZZ</name>
<dbReference type="EMBL" id="LAZR01047565">
    <property type="protein sequence ID" value="KKK93921.1"/>
    <property type="molecule type" value="Genomic_DNA"/>
</dbReference>
<evidence type="ECO:0008006" key="3">
    <source>
        <dbReference type="Google" id="ProtNLM"/>
    </source>
</evidence>
<evidence type="ECO:0000313" key="2">
    <source>
        <dbReference type="EMBL" id="KKK93921.1"/>
    </source>
</evidence>
<sequence>MKSKSVVIPIIICLIFSLAGAVFAKASGPSNPSNGGAFNTSVGPYSNSSGNYENSQPAPPSDTTAPSTPTIASSTHASSSKYYSNNNPSFSWSASDASGIGGYSYSLDQNASTTPDTTSEGAAASKTYSGLKNGTHYFHVRAVDNSSNSNWGAAANYKI</sequence>
<reference evidence="2" key="1">
    <citation type="journal article" date="2015" name="Nature">
        <title>Complex archaea that bridge the gap between prokaryotes and eukaryotes.</title>
        <authorList>
            <person name="Spang A."/>
            <person name="Saw J.H."/>
            <person name="Jorgensen S.L."/>
            <person name="Zaremba-Niedzwiedzka K."/>
            <person name="Martijn J."/>
            <person name="Lind A.E."/>
            <person name="van Eijk R."/>
            <person name="Schleper C."/>
            <person name="Guy L."/>
            <person name="Ettema T.J."/>
        </authorList>
    </citation>
    <scope>NUCLEOTIDE SEQUENCE</scope>
</reference>
<dbReference type="AlphaFoldDB" id="A0A0F9CB44"/>
<feature type="compositionally biased region" description="Low complexity" evidence="1">
    <location>
        <begin position="61"/>
        <end position="83"/>
    </location>
</feature>
<proteinExistence type="predicted"/>
<gene>
    <name evidence="2" type="ORF">LCGC14_2688040</name>
</gene>
<comment type="caution">
    <text evidence="2">The sequence shown here is derived from an EMBL/GenBank/DDBJ whole genome shotgun (WGS) entry which is preliminary data.</text>
</comment>
<feature type="non-terminal residue" evidence="2">
    <location>
        <position position="159"/>
    </location>
</feature>
<dbReference type="Gene3D" id="2.60.40.10">
    <property type="entry name" value="Immunoglobulins"/>
    <property type="match status" value="1"/>
</dbReference>
<dbReference type="InterPro" id="IPR013783">
    <property type="entry name" value="Ig-like_fold"/>
</dbReference>
<feature type="region of interest" description="Disordered" evidence="1">
    <location>
        <begin position="47"/>
        <end position="83"/>
    </location>
</feature>
<organism evidence="2">
    <name type="scientific">marine sediment metagenome</name>
    <dbReference type="NCBI Taxonomy" id="412755"/>
    <lineage>
        <taxon>unclassified sequences</taxon>
        <taxon>metagenomes</taxon>
        <taxon>ecological metagenomes</taxon>
    </lineage>
</organism>
<evidence type="ECO:0000256" key="1">
    <source>
        <dbReference type="SAM" id="MobiDB-lite"/>
    </source>
</evidence>
<protein>
    <recommendedName>
        <fullName evidence="3">Fibronectin type-III domain-containing protein</fullName>
    </recommendedName>
</protein>
<accession>A0A0F9CB44</accession>